<accession>A0A2G9YHP9</accession>
<gene>
    <name evidence="1" type="ORF">COX41_06475</name>
</gene>
<evidence type="ECO:0000313" key="1">
    <source>
        <dbReference type="EMBL" id="PIP18768.1"/>
    </source>
</evidence>
<reference evidence="1 2" key="1">
    <citation type="submission" date="2017-09" db="EMBL/GenBank/DDBJ databases">
        <title>Depth-based differentiation of microbial function through sediment-hosted aquifers and enrichment of novel symbionts in the deep terrestrial subsurface.</title>
        <authorList>
            <person name="Probst A.J."/>
            <person name="Ladd B."/>
            <person name="Jarett J.K."/>
            <person name="Geller-Mcgrath D.E."/>
            <person name="Sieber C.M."/>
            <person name="Emerson J.B."/>
            <person name="Anantharaman K."/>
            <person name="Thomas B.C."/>
            <person name="Malmstrom R."/>
            <person name="Stieglmeier M."/>
            <person name="Klingl A."/>
            <person name="Woyke T."/>
            <person name="Ryan C.M."/>
            <person name="Banfield J.F."/>
        </authorList>
    </citation>
    <scope>NUCLEOTIDE SEQUENCE [LARGE SCALE GENOMIC DNA]</scope>
    <source>
        <strain evidence="1">CG23_combo_of_CG06-09_8_20_14_all_41_10</strain>
    </source>
</reference>
<evidence type="ECO:0000313" key="2">
    <source>
        <dbReference type="Proteomes" id="UP000231292"/>
    </source>
</evidence>
<name>A0A2G9YHP9_9BACT</name>
<organism evidence="1 2">
    <name type="scientific">Candidatus Sherwoodlollariibacterium unditelluris</name>
    <dbReference type="NCBI Taxonomy" id="1974757"/>
    <lineage>
        <taxon>Bacteria</taxon>
        <taxon>Pseudomonadati</taxon>
        <taxon>Candidatus Omnitrophota</taxon>
        <taxon>Candidatus Sherwoodlollariibacterium</taxon>
    </lineage>
</organism>
<dbReference type="Proteomes" id="UP000231292">
    <property type="component" value="Unassembled WGS sequence"/>
</dbReference>
<dbReference type="AlphaFoldDB" id="A0A2G9YHP9"/>
<protein>
    <submittedName>
        <fullName evidence="1">Uncharacterized protein</fullName>
    </submittedName>
</protein>
<proteinExistence type="predicted"/>
<sequence length="122" mass="13948">MRLNKFLSSIIFVTLFSVLYVYQQSEIVRLAYAEEKQHIAFQELLDRNSVLRYNIEKNCSLINIGNTLFGRSDFQMPDKYQLVRLVPTNAGATFVKAAGNKETLLSRIFGLNKQAEAKTINP</sequence>
<dbReference type="EMBL" id="PCRK01000167">
    <property type="protein sequence ID" value="PIP18768.1"/>
    <property type="molecule type" value="Genomic_DNA"/>
</dbReference>
<comment type="caution">
    <text evidence="1">The sequence shown here is derived from an EMBL/GenBank/DDBJ whole genome shotgun (WGS) entry which is preliminary data.</text>
</comment>